<keyword evidence="1" id="KW-0472">Membrane</keyword>
<organism evidence="3">
    <name type="scientific">Bradyrhizobium barranii subsp. barranii</name>
    <dbReference type="NCBI Taxonomy" id="2823807"/>
    <lineage>
        <taxon>Bacteria</taxon>
        <taxon>Pseudomonadati</taxon>
        <taxon>Pseudomonadota</taxon>
        <taxon>Alphaproteobacteria</taxon>
        <taxon>Hyphomicrobiales</taxon>
        <taxon>Nitrobacteraceae</taxon>
        <taxon>Bradyrhizobium</taxon>
        <taxon>Bradyrhizobium barranii</taxon>
    </lineage>
</organism>
<feature type="transmembrane region" description="Helical" evidence="1">
    <location>
        <begin position="222"/>
        <end position="244"/>
    </location>
</feature>
<keyword evidence="1" id="KW-1133">Transmembrane helix</keyword>
<feature type="transmembrane region" description="Helical" evidence="1">
    <location>
        <begin position="128"/>
        <end position="149"/>
    </location>
</feature>
<accession>A0A939M0N7</accession>
<feature type="domain" description="Acyltransferase 3" evidence="2">
    <location>
        <begin position="30"/>
        <end position="357"/>
    </location>
</feature>
<reference evidence="3" key="1">
    <citation type="submission" date="2021-03" db="EMBL/GenBank/DDBJ databases">
        <title>Whole Genome Sequence of Bradyrhizobium sp. Strain 144S4.</title>
        <authorList>
            <person name="Bromfield E.S.P."/>
            <person name="Cloutier S."/>
        </authorList>
    </citation>
    <scope>NUCLEOTIDE SEQUENCE [LARGE SCALE GENOMIC DNA]</scope>
    <source>
        <strain evidence="3">144S4</strain>
    </source>
</reference>
<feature type="transmembrane region" description="Helical" evidence="1">
    <location>
        <begin position="169"/>
        <end position="188"/>
    </location>
</feature>
<dbReference type="InterPro" id="IPR002656">
    <property type="entry name" value="Acyl_transf_3_dom"/>
</dbReference>
<feature type="transmembrane region" description="Helical" evidence="1">
    <location>
        <begin position="106"/>
        <end position="123"/>
    </location>
</feature>
<evidence type="ECO:0000313" key="3">
    <source>
        <dbReference type="EMBL" id="MBO1860759.1"/>
    </source>
</evidence>
<gene>
    <name evidence="4" type="ORF">J4G43_004960</name>
    <name evidence="3" type="ORF">J4G43_07160</name>
</gene>
<dbReference type="AlphaFoldDB" id="A0A939M0N7"/>
<dbReference type="GO" id="GO:0016747">
    <property type="term" value="F:acyltransferase activity, transferring groups other than amino-acyl groups"/>
    <property type="evidence" value="ECO:0007669"/>
    <property type="project" value="InterPro"/>
</dbReference>
<evidence type="ECO:0000313" key="4">
    <source>
        <dbReference type="EMBL" id="UEM13673.1"/>
    </source>
</evidence>
<sequence>MSSNAAGYCWTVGRLGSQPSDGGGMIHKNNFDLMRLIAAADVVMQHIGHLGVKLPSWASISVVSLATGVPMFFVISGFLVTGSLLASDGSLKRYFRNRALRIYPGLWFNLLFILSMLIAFGVVQIPTLFAVGAVEFWTAILASGSIILADRTHSFPFYWNDAVKFWPGGALWTISVELGFYLLLPLLLPPVARSRRWLAAGTLGGCGIASYAFNGMVPTDSIWFFASPIPHFWIFAIGAVARLFWSEIQAAFEGKFLFWFAIYLTVHFVSGDQYGPAYFHPGPLATSLTFLLAGCVLSFAYTWPGVINLHRYDISYGVYLHHMPVLMLLLAFDFRGIVGVAILLPATILAAAVSWIFIERPALALKHQLPKEQVPVSQLV</sequence>
<dbReference type="KEGG" id="bban:J4G43_004960"/>
<feature type="transmembrane region" description="Helical" evidence="1">
    <location>
        <begin position="256"/>
        <end position="275"/>
    </location>
</feature>
<feature type="transmembrane region" description="Helical" evidence="1">
    <location>
        <begin position="197"/>
        <end position="216"/>
    </location>
</feature>
<dbReference type="GO" id="GO:0000271">
    <property type="term" value="P:polysaccharide biosynthetic process"/>
    <property type="evidence" value="ECO:0007669"/>
    <property type="project" value="TreeGrafter"/>
</dbReference>
<evidence type="ECO:0000256" key="1">
    <source>
        <dbReference type="SAM" id="Phobius"/>
    </source>
</evidence>
<feature type="transmembrane region" description="Helical" evidence="1">
    <location>
        <begin position="62"/>
        <end position="86"/>
    </location>
</feature>
<dbReference type="Proteomes" id="UP000664702">
    <property type="component" value="Chromosome"/>
</dbReference>
<dbReference type="RefSeq" id="WP_208084182.1">
    <property type="nucleotide sequence ID" value="NZ_CP086136.1"/>
</dbReference>
<dbReference type="PANTHER" id="PTHR23028">
    <property type="entry name" value="ACETYLTRANSFERASE"/>
    <property type="match status" value="1"/>
</dbReference>
<feature type="transmembrane region" description="Helical" evidence="1">
    <location>
        <begin position="338"/>
        <end position="358"/>
    </location>
</feature>
<feature type="transmembrane region" description="Helical" evidence="1">
    <location>
        <begin position="314"/>
        <end position="332"/>
    </location>
</feature>
<name>A0A939M0N7_9BRAD</name>
<dbReference type="InterPro" id="IPR050879">
    <property type="entry name" value="Acyltransferase_3"/>
</dbReference>
<keyword evidence="1" id="KW-0812">Transmembrane</keyword>
<keyword evidence="3" id="KW-0012">Acyltransferase</keyword>
<keyword evidence="3" id="KW-0808">Transferase</keyword>
<dbReference type="PANTHER" id="PTHR23028:SF53">
    <property type="entry name" value="ACYL_TRANSF_3 DOMAIN-CONTAINING PROTEIN"/>
    <property type="match status" value="1"/>
</dbReference>
<evidence type="ECO:0000259" key="2">
    <source>
        <dbReference type="Pfam" id="PF01757"/>
    </source>
</evidence>
<protein>
    <submittedName>
        <fullName evidence="3">Acyltransferase</fullName>
    </submittedName>
</protein>
<proteinExistence type="predicted"/>
<dbReference type="EMBL" id="CP086136">
    <property type="protein sequence ID" value="UEM13673.1"/>
    <property type="molecule type" value="Genomic_DNA"/>
</dbReference>
<dbReference type="Pfam" id="PF01757">
    <property type="entry name" value="Acyl_transf_3"/>
    <property type="match status" value="1"/>
</dbReference>
<evidence type="ECO:0000313" key="5">
    <source>
        <dbReference type="Proteomes" id="UP000664702"/>
    </source>
</evidence>
<reference evidence="4 5" key="2">
    <citation type="journal article" date="2022" name="Int. J. Syst. Evol. Microbiol.">
        <title>Strains of Bradyrhizobium barranii sp. nov. associated with legumes native to Canada are symbionts of soybeans and belong to different subspecies (subsp. barranii subsp. nov. and subsp. apii subsp. nov.) and symbiovars (sv. glycinearum and sv. septentrionale).</title>
        <authorList>
            <person name="Bromfield E.S.P."/>
            <person name="Cloutier S."/>
            <person name="Wasai-Hara S."/>
            <person name="Minamisawa K."/>
        </authorList>
    </citation>
    <scope>NUCLEOTIDE SEQUENCE [LARGE SCALE GENOMIC DNA]</scope>
    <source>
        <strain evidence="4 5">144S4</strain>
    </source>
</reference>
<feature type="transmembrane region" description="Helical" evidence="1">
    <location>
        <begin position="281"/>
        <end position="302"/>
    </location>
</feature>
<dbReference type="GO" id="GO:0016020">
    <property type="term" value="C:membrane"/>
    <property type="evidence" value="ECO:0007669"/>
    <property type="project" value="TreeGrafter"/>
</dbReference>
<dbReference type="EMBL" id="JAGEMI010000001">
    <property type="protein sequence ID" value="MBO1860759.1"/>
    <property type="molecule type" value="Genomic_DNA"/>
</dbReference>